<name>A0A6A6IFX6_9PLEO</name>
<dbReference type="EMBL" id="ML987195">
    <property type="protein sequence ID" value="KAF2249306.1"/>
    <property type="molecule type" value="Genomic_DNA"/>
</dbReference>
<dbReference type="EC" id="3.1.3.84" evidence="3"/>
<evidence type="ECO:0000256" key="4">
    <source>
        <dbReference type="ARBA" id="ARBA00019744"/>
    </source>
</evidence>
<evidence type="ECO:0000256" key="1">
    <source>
        <dbReference type="ARBA" id="ARBA00002432"/>
    </source>
</evidence>
<comment type="function">
    <text evidence="1">Highly specific phosphatase involved in the metabolism of ADP-ribose 1''-phosphate (Appr1p) which is produced as a consequence of tRNA splicing.</text>
</comment>
<dbReference type="OrthoDB" id="2155246at2759"/>
<proteinExistence type="inferred from homology"/>
<dbReference type="GO" id="GO:0004721">
    <property type="term" value="F:phosphoprotein phosphatase activity"/>
    <property type="evidence" value="ECO:0007669"/>
    <property type="project" value="UniProtKB-KW"/>
</dbReference>
<dbReference type="InterPro" id="IPR050892">
    <property type="entry name" value="ADP-ribose_metab_enzymes"/>
</dbReference>
<comment type="catalytic activity">
    <reaction evidence="6">
        <text>ADP-alpha-D-ribose 1''-phosphate + H2O = ADP-D-ribose + phosphate</text>
        <dbReference type="Rhea" id="RHEA:25029"/>
        <dbReference type="ChEBI" id="CHEBI:15377"/>
        <dbReference type="ChEBI" id="CHEBI:43474"/>
        <dbReference type="ChEBI" id="CHEBI:57967"/>
        <dbReference type="ChEBI" id="CHEBI:58753"/>
        <dbReference type="EC" id="3.1.3.84"/>
    </reaction>
</comment>
<evidence type="ECO:0000256" key="5">
    <source>
        <dbReference type="ARBA" id="ARBA00022912"/>
    </source>
</evidence>
<sequence>MAGEDIRTYFSKQQAARPAPSIMSSTSKKDAKRPASSPPEDSKEPPAARPKTTQNEPPPEASAPGDAQPTTLKLTYHEGDIFGAPDNTVLIHACNTQGSWGAGIAAAFRTKYPQAYKAYRNHCLAQHDPKTDPVRTGTCLLIPPCETNPKTAKHWIGCLFTSAKYGKAKDKPAVILRNTAPAMRDLMRQVSEAREQDEDQPVESFRMCKINSARFGVPWERTEEVLQGIAVEEGWPESIQVWSIE</sequence>
<accession>A0A6A6IFX6</accession>
<dbReference type="SUPFAM" id="SSF52949">
    <property type="entry name" value="Macro domain-like"/>
    <property type="match status" value="1"/>
</dbReference>
<dbReference type="CDD" id="cd02901">
    <property type="entry name" value="Macro_Poa1p-like"/>
    <property type="match status" value="1"/>
</dbReference>
<keyword evidence="10" id="KW-1185">Reference proteome</keyword>
<feature type="region of interest" description="Disordered" evidence="7">
    <location>
        <begin position="1"/>
        <end position="70"/>
    </location>
</feature>
<comment type="similarity">
    <text evidence="2">Belongs to the POA1 family.</text>
</comment>
<evidence type="ECO:0000256" key="3">
    <source>
        <dbReference type="ARBA" id="ARBA00012983"/>
    </source>
</evidence>
<dbReference type="InterPro" id="IPR002589">
    <property type="entry name" value="Macro_dom"/>
</dbReference>
<keyword evidence="5" id="KW-0378">Hydrolase</keyword>
<dbReference type="Gene3D" id="3.40.220.10">
    <property type="entry name" value="Leucine Aminopeptidase, subunit E, domain 1"/>
    <property type="match status" value="1"/>
</dbReference>
<dbReference type="SMART" id="SM00506">
    <property type="entry name" value="A1pp"/>
    <property type="match status" value="1"/>
</dbReference>
<evidence type="ECO:0000313" key="9">
    <source>
        <dbReference type="EMBL" id="KAF2249306.1"/>
    </source>
</evidence>
<dbReference type="GO" id="GO:0140291">
    <property type="term" value="P:peptidyl-glutamate ADP-deribosylation"/>
    <property type="evidence" value="ECO:0007669"/>
    <property type="project" value="TreeGrafter"/>
</dbReference>
<dbReference type="InterPro" id="IPR043472">
    <property type="entry name" value="Macro_dom-like"/>
</dbReference>
<organism evidence="9 10">
    <name type="scientific">Trematosphaeria pertusa</name>
    <dbReference type="NCBI Taxonomy" id="390896"/>
    <lineage>
        <taxon>Eukaryota</taxon>
        <taxon>Fungi</taxon>
        <taxon>Dikarya</taxon>
        <taxon>Ascomycota</taxon>
        <taxon>Pezizomycotina</taxon>
        <taxon>Dothideomycetes</taxon>
        <taxon>Pleosporomycetidae</taxon>
        <taxon>Pleosporales</taxon>
        <taxon>Massarineae</taxon>
        <taxon>Trematosphaeriaceae</taxon>
        <taxon>Trematosphaeria</taxon>
    </lineage>
</organism>
<reference evidence="9" key="1">
    <citation type="journal article" date="2020" name="Stud. Mycol.">
        <title>101 Dothideomycetes genomes: a test case for predicting lifestyles and emergence of pathogens.</title>
        <authorList>
            <person name="Haridas S."/>
            <person name="Albert R."/>
            <person name="Binder M."/>
            <person name="Bloem J."/>
            <person name="Labutti K."/>
            <person name="Salamov A."/>
            <person name="Andreopoulos B."/>
            <person name="Baker S."/>
            <person name="Barry K."/>
            <person name="Bills G."/>
            <person name="Bluhm B."/>
            <person name="Cannon C."/>
            <person name="Castanera R."/>
            <person name="Culley D."/>
            <person name="Daum C."/>
            <person name="Ezra D."/>
            <person name="Gonzalez J."/>
            <person name="Henrissat B."/>
            <person name="Kuo A."/>
            <person name="Liang C."/>
            <person name="Lipzen A."/>
            <person name="Lutzoni F."/>
            <person name="Magnuson J."/>
            <person name="Mondo S."/>
            <person name="Nolan M."/>
            <person name="Ohm R."/>
            <person name="Pangilinan J."/>
            <person name="Park H.-J."/>
            <person name="Ramirez L."/>
            <person name="Alfaro M."/>
            <person name="Sun H."/>
            <person name="Tritt A."/>
            <person name="Yoshinaga Y."/>
            <person name="Zwiers L.-H."/>
            <person name="Turgeon B."/>
            <person name="Goodwin S."/>
            <person name="Spatafora J."/>
            <person name="Crous P."/>
            <person name="Grigoriev I."/>
        </authorList>
    </citation>
    <scope>NUCLEOTIDE SEQUENCE</scope>
    <source>
        <strain evidence="9">CBS 122368</strain>
    </source>
</reference>
<feature type="domain" description="Macro" evidence="8">
    <location>
        <begin position="61"/>
        <end position="245"/>
    </location>
</feature>
<dbReference type="Pfam" id="PF01661">
    <property type="entry name" value="Macro"/>
    <property type="match status" value="1"/>
</dbReference>
<dbReference type="GeneID" id="54582379"/>
<dbReference type="AlphaFoldDB" id="A0A6A6IFX6"/>
<dbReference type="PROSITE" id="PS51154">
    <property type="entry name" value="MACRO"/>
    <property type="match status" value="1"/>
</dbReference>
<dbReference type="Proteomes" id="UP000800094">
    <property type="component" value="Unassembled WGS sequence"/>
</dbReference>
<evidence type="ECO:0000256" key="2">
    <source>
        <dbReference type="ARBA" id="ARBA00006575"/>
    </source>
</evidence>
<evidence type="ECO:0000313" key="10">
    <source>
        <dbReference type="Proteomes" id="UP000800094"/>
    </source>
</evidence>
<protein>
    <recommendedName>
        <fullName evidence="4">ADP-ribose 1''-phosphate phosphatase</fullName>
        <ecNumber evidence="3">3.1.3.84</ecNumber>
    </recommendedName>
</protein>
<dbReference type="PANTHER" id="PTHR12521:SF0">
    <property type="entry name" value="ADP-RIBOSE GLYCOHYDROLASE OARD1"/>
    <property type="match status" value="1"/>
</dbReference>
<dbReference type="PANTHER" id="PTHR12521">
    <property type="entry name" value="PROTEIN C6ORF130"/>
    <property type="match status" value="1"/>
</dbReference>
<dbReference type="RefSeq" id="XP_033684310.1">
    <property type="nucleotide sequence ID" value="XM_033829049.1"/>
</dbReference>
<keyword evidence="5" id="KW-0904">Protein phosphatase</keyword>
<evidence type="ECO:0000259" key="8">
    <source>
        <dbReference type="PROSITE" id="PS51154"/>
    </source>
</evidence>
<gene>
    <name evidence="9" type="ORF">BU26DRAFT_519424</name>
</gene>
<evidence type="ECO:0000256" key="6">
    <source>
        <dbReference type="ARBA" id="ARBA00034427"/>
    </source>
</evidence>
<evidence type="ECO:0000256" key="7">
    <source>
        <dbReference type="SAM" id="MobiDB-lite"/>
    </source>
</evidence>